<organism evidence="3 4">
    <name type="scientific">Candidatus Obscuribacter phosphatis</name>
    <dbReference type="NCBI Taxonomy" id="1906157"/>
    <lineage>
        <taxon>Bacteria</taxon>
        <taxon>Bacillati</taxon>
        <taxon>Candidatus Melainabacteria</taxon>
        <taxon>Candidatus Obscuribacterales</taxon>
        <taxon>Candidatus Obscuribacteraceae</taxon>
        <taxon>Candidatus Obscuribacter</taxon>
    </lineage>
</organism>
<accession>A0A8J7P701</accession>
<comment type="caution">
    <text evidence="3">The sequence shown here is derived from an EMBL/GenBank/DDBJ whole genome shotgun (WGS) entry which is preliminary data.</text>
</comment>
<sequence>MIDWLRHLPISSNHCLALQLLFCLCLGSPDAASALESAGVQSRLGSPKQNQVDLAKVEHLLSEGALTKARPLVEDLLVKRPGDLQVALLGARLYRDIGLTSMAIVQYERVRRLAPEMVEPLIELSSLHLDNLSSAMAVDLAEDAVHLAPGNKAARIALVKALIASQSLKRAREQSDKLILTFPYDATVLHLAAEVAQSFNESERAVDLLSQAIDKAPEKLSWQIELSRAYQELGRYQSARQILEKVLIKEPVNFEALTELAHLYEFDLGDYLSAMKIYRRILEFLPDDASARAGAERCLGKQADLALWLRGIIYRAFGKAVGH</sequence>
<dbReference type="Pfam" id="PF14559">
    <property type="entry name" value="TPR_19"/>
    <property type="match status" value="1"/>
</dbReference>
<dbReference type="PANTHER" id="PTHR45586:SF1">
    <property type="entry name" value="LIPOPOLYSACCHARIDE ASSEMBLY PROTEIN B"/>
    <property type="match status" value="1"/>
</dbReference>
<evidence type="ECO:0000313" key="4">
    <source>
        <dbReference type="Proteomes" id="UP000664277"/>
    </source>
</evidence>
<dbReference type="Proteomes" id="UP000664277">
    <property type="component" value="Unassembled WGS sequence"/>
</dbReference>
<dbReference type="EMBL" id="JAFLCK010000002">
    <property type="protein sequence ID" value="MBN8659236.1"/>
    <property type="molecule type" value="Genomic_DNA"/>
</dbReference>
<dbReference type="SUPFAM" id="SSF48452">
    <property type="entry name" value="TPR-like"/>
    <property type="match status" value="1"/>
</dbReference>
<evidence type="ECO:0000313" key="3">
    <source>
        <dbReference type="EMBL" id="MBN8659236.1"/>
    </source>
</evidence>
<keyword evidence="1" id="KW-0677">Repeat</keyword>
<gene>
    <name evidence="3" type="ORF">J0M35_02660</name>
</gene>
<protein>
    <submittedName>
        <fullName evidence="3">Tetratricopeptide repeat protein</fullName>
    </submittedName>
</protein>
<dbReference type="InterPro" id="IPR019734">
    <property type="entry name" value="TPR_rpt"/>
</dbReference>
<reference evidence="3" key="1">
    <citation type="submission" date="2021-02" db="EMBL/GenBank/DDBJ databases">
        <title>Genome-Resolved Metagenomics of a Microbial Community Performing Photosynthetic Biological Nutrient Removal.</title>
        <authorList>
            <person name="Mcdaniel E.A."/>
        </authorList>
    </citation>
    <scope>NUCLEOTIDE SEQUENCE</scope>
    <source>
        <strain evidence="3">UWPOB_OBS1</strain>
    </source>
</reference>
<evidence type="ECO:0000256" key="1">
    <source>
        <dbReference type="ARBA" id="ARBA00022737"/>
    </source>
</evidence>
<dbReference type="InterPro" id="IPR011990">
    <property type="entry name" value="TPR-like_helical_dom_sf"/>
</dbReference>
<dbReference type="AlphaFoldDB" id="A0A8J7P701"/>
<dbReference type="PANTHER" id="PTHR45586">
    <property type="entry name" value="TPR REPEAT-CONTAINING PROTEIN PA4667"/>
    <property type="match status" value="1"/>
</dbReference>
<name>A0A8J7P701_9BACT</name>
<proteinExistence type="predicted"/>
<evidence type="ECO:0000256" key="2">
    <source>
        <dbReference type="ARBA" id="ARBA00022803"/>
    </source>
</evidence>
<dbReference type="Gene3D" id="1.25.40.10">
    <property type="entry name" value="Tetratricopeptide repeat domain"/>
    <property type="match status" value="1"/>
</dbReference>
<dbReference type="Pfam" id="PF13181">
    <property type="entry name" value="TPR_8"/>
    <property type="match status" value="1"/>
</dbReference>
<dbReference type="InterPro" id="IPR051012">
    <property type="entry name" value="CellSynth/LPSAsmb/PSIAsmb"/>
</dbReference>
<keyword evidence="2" id="KW-0802">TPR repeat</keyword>
<dbReference type="SMART" id="SM00028">
    <property type="entry name" value="TPR"/>
    <property type="match status" value="4"/>
</dbReference>